<evidence type="ECO:0000313" key="2">
    <source>
        <dbReference type="Proteomes" id="UP000294360"/>
    </source>
</evidence>
<proteinExistence type="predicted"/>
<dbReference type="KEGG" id="mtun:MTUNDRAET4_3595"/>
<dbReference type="AlphaFoldDB" id="A0A4U8Z4P7"/>
<accession>A0A4U8Z4P7</accession>
<protein>
    <submittedName>
        <fullName evidence="1">Uncharacterized protein</fullName>
    </submittedName>
</protein>
<sequence>MTPKIGAFDQDGIAAIAQLVEHLIRNEGVGGSNPSCGTSKINMLRRIFLNRRCHNIEIVATVSPPQGFEKIVHGFPLPAGDSIAAHEWHGVEIPSGRGARAIGDYEPLGQVST</sequence>
<dbReference type="Proteomes" id="UP000294360">
    <property type="component" value="Chromosome"/>
</dbReference>
<evidence type="ECO:0000313" key="1">
    <source>
        <dbReference type="EMBL" id="VFU10482.1"/>
    </source>
</evidence>
<dbReference type="EMBL" id="LR536450">
    <property type="protein sequence ID" value="VFU10482.1"/>
    <property type="molecule type" value="Genomic_DNA"/>
</dbReference>
<dbReference type="AntiFam" id="ANF00010">
    <property type="entry name" value="tRNA translation"/>
</dbReference>
<organism evidence="1 2">
    <name type="scientific">Methylocella tundrae</name>
    <dbReference type="NCBI Taxonomy" id="227605"/>
    <lineage>
        <taxon>Bacteria</taxon>
        <taxon>Pseudomonadati</taxon>
        <taxon>Pseudomonadota</taxon>
        <taxon>Alphaproteobacteria</taxon>
        <taxon>Hyphomicrobiales</taxon>
        <taxon>Beijerinckiaceae</taxon>
        <taxon>Methylocella</taxon>
    </lineage>
</organism>
<reference evidence="1 2" key="1">
    <citation type="submission" date="2019-03" db="EMBL/GenBank/DDBJ databases">
        <authorList>
            <person name="Kox A.R. M."/>
        </authorList>
    </citation>
    <scope>NUCLEOTIDE SEQUENCE [LARGE SCALE GENOMIC DNA]</scope>
    <source>
        <strain evidence="1">MTUNDRAET4 annotated genome</strain>
    </source>
</reference>
<name>A0A4U8Z4P7_METTU</name>
<gene>
    <name evidence="1" type="ORF">MTUNDRAET4_3595</name>
</gene>